<organism evidence="2 3">
    <name type="scientific">Rhodanobacter caeni</name>
    <dbReference type="NCBI Taxonomy" id="657654"/>
    <lineage>
        <taxon>Bacteria</taxon>
        <taxon>Pseudomonadati</taxon>
        <taxon>Pseudomonadota</taxon>
        <taxon>Gammaproteobacteria</taxon>
        <taxon>Lysobacterales</taxon>
        <taxon>Rhodanobacteraceae</taxon>
        <taxon>Rhodanobacter</taxon>
    </lineage>
</organism>
<keyword evidence="1" id="KW-1133">Transmembrane helix</keyword>
<keyword evidence="1" id="KW-0812">Transmembrane</keyword>
<feature type="transmembrane region" description="Helical" evidence="1">
    <location>
        <begin position="135"/>
        <end position="159"/>
    </location>
</feature>
<name>A0ABN0UE91_9GAMM</name>
<evidence type="ECO:0000313" key="3">
    <source>
        <dbReference type="Proteomes" id="UP001500657"/>
    </source>
</evidence>
<dbReference type="Pfam" id="PF07301">
    <property type="entry name" value="DUF1453"/>
    <property type="match status" value="1"/>
</dbReference>
<evidence type="ECO:0008006" key="4">
    <source>
        <dbReference type="Google" id="ProtNLM"/>
    </source>
</evidence>
<dbReference type="RefSeq" id="WP_343881111.1">
    <property type="nucleotide sequence ID" value="NZ_BAAAFO010000002.1"/>
</dbReference>
<gene>
    <name evidence="2" type="ORF">GCM10009126_11450</name>
</gene>
<dbReference type="Proteomes" id="UP001500657">
    <property type="component" value="Unassembled WGS sequence"/>
</dbReference>
<protein>
    <recommendedName>
        <fullName evidence="4">DUF1453 domain-containing protein</fullName>
    </recommendedName>
</protein>
<feature type="transmembrane region" description="Helical" evidence="1">
    <location>
        <begin position="38"/>
        <end position="59"/>
    </location>
</feature>
<accession>A0ABN0UE91</accession>
<keyword evidence="1" id="KW-0472">Membrane</keyword>
<feature type="transmembrane region" description="Helical" evidence="1">
    <location>
        <begin position="65"/>
        <end position="83"/>
    </location>
</feature>
<feature type="transmembrane region" description="Helical" evidence="1">
    <location>
        <begin position="95"/>
        <end position="115"/>
    </location>
</feature>
<sequence>MPAHMLNYLVALPFVAWMVWRRISRQFGRQPIRRKRMVFRVAIFAMVGVLLALSGLHRLALAEGALGGMLIGAAVGLLGLRLTRFETDPVRGDCYVPNSWIGALLTLLLLGRLAWRFMMIGSQLPPGVEDPMGHAMASHSASPLTMLVVGVLVGYYLVYYSGLLIHHRRFQQTPPASGNSGLEIRDS</sequence>
<reference evidence="2 3" key="1">
    <citation type="journal article" date="2019" name="Int. J. Syst. Evol. Microbiol.">
        <title>The Global Catalogue of Microorganisms (GCM) 10K type strain sequencing project: providing services to taxonomists for standard genome sequencing and annotation.</title>
        <authorList>
            <consortium name="The Broad Institute Genomics Platform"/>
            <consortium name="The Broad Institute Genome Sequencing Center for Infectious Disease"/>
            <person name="Wu L."/>
            <person name="Ma J."/>
        </authorList>
    </citation>
    <scope>NUCLEOTIDE SEQUENCE [LARGE SCALE GENOMIC DNA]</scope>
    <source>
        <strain evidence="2 3">JCM 16242</strain>
    </source>
</reference>
<feature type="transmembrane region" description="Helical" evidence="1">
    <location>
        <begin position="6"/>
        <end position="23"/>
    </location>
</feature>
<dbReference type="EMBL" id="BAAAFO010000002">
    <property type="protein sequence ID" value="GAA0247641.1"/>
    <property type="molecule type" value="Genomic_DNA"/>
</dbReference>
<proteinExistence type="predicted"/>
<evidence type="ECO:0000313" key="2">
    <source>
        <dbReference type="EMBL" id="GAA0247641.1"/>
    </source>
</evidence>
<dbReference type="InterPro" id="IPR058247">
    <property type="entry name" value="DUF1453"/>
</dbReference>
<keyword evidence="3" id="KW-1185">Reference proteome</keyword>
<comment type="caution">
    <text evidence="2">The sequence shown here is derived from an EMBL/GenBank/DDBJ whole genome shotgun (WGS) entry which is preliminary data.</text>
</comment>
<evidence type="ECO:0000256" key="1">
    <source>
        <dbReference type="SAM" id="Phobius"/>
    </source>
</evidence>